<dbReference type="PANTHER" id="PTHR11017">
    <property type="entry name" value="LEUCINE-RICH REPEAT-CONTAINING PROTEIN"/>
    <property type="match status" value="1"/>
</dbReference>
<dbReference type="InterPro" id="IPR006121">
    <property type="entry name" value="HMA_dom"/>
</dbReference>
<protein>
    <recommendedName>
        <fullName evidence="3">HMA domain-containing protein</fullName>
    </recommendedName>
</protein>
<evidence type="ECO:0000256" key="2">
    <source>
        <dbReference type="SAM" id="MobiDB-lite"/>
    </source>
</evidence>
<dbReference type="InterPro" id="IPR032675">
    <property type="entry name" value="LRR_dom_sf"/>
</dbReference>
<evidence type="ECO:0000313" key="5">
    <source>
        <dbReference type="Proteomes" id="UP001634007"/>
    </source>
</evidence>
<reference evidence="4 5" key="1">
    <citation type="submission" date="2024-11" db="EMBL/GenBank/DDBJ databases">
        <title>Chromosome-level genome assembly of Eucalyptus globulus Labill. provides insights into its genome evolution.</title>
        <authorList>
            <person name="Li X."/>
        </authorList>
    </citation>
    <scope>NUCLEOTIDE SEQUENCE [LARGE SCALE GENOMIC DNA]</scope>
    <source>
        <strain evidence="4">CL2024</strain>
        <tissue evidence="4">Fresh tender leaves</tissue>
    </source>
</reference>
<dbReference type="PROSITE" id="PS50846">
    <property type="entry name" value="HMA_2"/>
    <property type="match status" value="1"/>
</dbReference>
<dbReference type="AlphaFoldDB" id="A0ABD3L4W0"/>
<dbReference type="InterPro" id="IPR044974">
    <property type="entry name" value="Disease_R_plants"/>
</dbReference>
<name>A0ABD3L4W0_EUCGL</name>
<feature type="non-terminal residue" evidence="4">
    <location>
        <position position="442"/>
    </location>
</feature>
<feature type="domain" description="HMA" evidence="3">
    <location>
        <begin position="385"/>
        <end position="442"/>
    </location>
</feature>
<dbReference type="SUPFAM" id="SSF52058">
    <property type="entry name" value="L domain-like"/>
    <property type="match status" value="1"/>
</dbReference>
<evidence type="ECO:0000256" key="1">
    <source>
        <dbReference type="ARBA" id="ARBA00022737"/>
    </source>
</evidence>
<dbReference type="PANTHER" id="PTHR11017:SF570">
    <property type="entry name" value="DISEASE RESISTANCE PROTEIN (TIR-NBS CLASS)-RELATED"/>
    <property type="match status" value="1"/>
</dbReference>
<accession>A0ABD3L4W0</accession>
<dbReference type="EMBL" id="JBJKBG010000003">
    <property type="protein sequence ID" value="KAL3746911.1"/>
    <property type="molecule type" value="Genomic_DNA"/>
</dbReference>
<dbReference type="Proteomes" id="UP001634007">
    <property type="component" value="Unassembled WGS sequence"/>
</dbReference>
<evidence type="ECO:0000259" key="3">
    <source>
        <dbReference type="PROSITE" id="PS50846"/>
    </source>
</evidence>
<sequence>MMGHHPGASSFAELTGGPNRGLGQAGGDNRCSAMARRPPSGVAVRTEEQVKDSEQGMKIIREVLPIKEVLVVLDDVAKEQHIEHLIGNYSLCSGSRSKDKVIALDIDGFDYFIEITNQEFERLQNLRYLKLCNGTYVGDFAKCRSKLTWIYWRCPHRDFRVDNMYLNHLVVFELGSSGFTDDSKVWDLIKRAQNLRVISLTECDGLTTIPDFSKCLHLQRLTLAHCSRLKRIQSFIGHLQSLIEIDIEGCIGLTELPEELGALAKLQRFSLQGCYGLCELPSSLENLTSLIELDLSSTGIAKSNKITRCNLRWIERLSRLKKLDLNLSNICALPELASLSHLEELTVTELIVSEQWAEFKKLPPSLKHLRIIMGTSSIELIAPSNSKTVFKLDWCDRKDKLKAMKIASGFSGVDSIHANLEDRRLVVAGDIDAMEMLRKLMK</sequence>
<dbReference type="Gene3D" id="3.80.10.10">
    <property type="entry name" value="Ribonuclease Inhibitor"/>
    <property type="match status" value="1"/>
</dbReference>
<dbReference type="Gene3D" id="3.30.70.100">
    <property type="match status" value="1"/>
</dbReference>
<gene>
    <name evidence="4" type="ORF">ACJRO7_015792</name>
</gene>
<feature type="region of interest" description="Disordered" evidence="2">
    <location>
        <begin position="1"/>
        <end position="42"/>
    </location>
</feature>
<proteinExistence type="predicted"/>
<evidence type="ECO:0000313" key="4">
    <source>
        <dbReference type="EMBL" id="KAL3746911.1"/>
    </source>
</evidence>
<organism evidence="4 5">
    <name type="scientific">Eucalyptus globulus</name>
    <name type="common">Tasmanian blue gum</name>
    <dbReference type="NCBI Taxonomy" id="34317"/>
    <lineage>
        <taxon>Eukaryota</taxon>
        <taxon>Viridiplantae</taxon>
        <taxon>Streptophyta</taxon>
        <taxon>Embryophyta</taxon>
        <taxon>Tracheophyta</taxon>
        <taxon>Spermatophyta</taxon>
        <taxon>Magnoliopsida</taxon>
        <taxon>eudicotyledons</taxon>
        <taxon>Gunneridae</taxon>
        <taxon>Pentapetalae</taxon>
        <taxon>rosids</taxon>
        <taxon>malvids</taxon>
        <taxon>Myrtales</taxon>
        <taxon>Myrtaceae</taxon>
        <taxon>Myrtoideae</taxon>
        <taxon>Eucalypteae</taxon>
        <taxon>Eucalyptus</taxon>
    </lineage>
</organism>
<dbReference type="Pfam" id="PF23598">
    <property type="entry name" value="LRR_14"/>
    <property type="match status" value="1"/>
</dbReference>
<dbReference type="InterPro" id="IPR055414">
    <property type="entry name" value="LRR_R13L4/SHOC2-like"/>
</dbReference>
<keyword evidence="1" id="KW-0677">Repeat</keyword>
<comment type="caution">
    <text evidence="4">The sequence shown here is derived from an EMBL/GenBank/DDBJ whole genome shotgun (WGS) entry which is preliminary data.</text>
</comment>
<keyword evidence="5" id="KW-1185">Reference proteome</keyword>